<feature type="compositionally biased region" description="Polar residues" evidence="1">
    <location>
        <begin position="273"/>
        <end position="286"/>
    </location>
</feature>
<gene>
    <name evidence="2" type="primary">M</name>
</gene>
<feature type="region of interest" description="Disordered" evidence="1">
    <location>
        <begin position="187"/>
        <end position="218"/>
    </location>
</feature>
<feature type="compositionally biased region" description="Basic and acidic residues" evidence="1">
    <location>
        <begin position="263"/>
        <end position="272"/>
    </location>
</feature>
<dbReference type="EMBL" id="BK014480">
    <property type="protein sequence ID" value="DAF42452.1"/>
    <property type="molecule type" value="Viral_cRNA"/>
</dbReference>
<sequence>MNPSSFSIKGHVGITFKQRRDNMAALTLWGIISKVWSLYPEKITMYFSASRSGADKTEVEDPLIATAIQKMMSGCLKMYNTKCSVGRSVSLFLGDCYKHSLSFGTTSKDTGHETIILTLPFPMKGCYTVNAEVSNYFKKDGIKEHYMMSINIEAYIGDMDQEGYTTAISQGICVYPFMLEHPEMFSDNRASDSETSSDVGNPSRPRGHSTGVMPKKKKMRLSVRGLKPYTSGKAAGAKKVLNALRLAGNKIYEEYTTTDGEDGTDKDLRSDAQQHQSQHETNTAPA</sequence>
<evidence type="ECO:0000313" key="2">
    <source>
        <dbReference type="EMBL" id="DAF42452.1"/>
    </source>
</evidence>
<protein>
    <submittedName>
        <fullName evidence="2">Matrix protein</fullName>
    </submittedName>
</protein>
<accession>A0AAD2KQ25</accession>
<feature type="region of interest" description="Disordered" evidence="1">
    <location>
        <begin position="253"/>
        <end position="286"/>
    </location>
</feature>
<name>A0AAD2KQ25_9RHAB</name>
<dbReference type="RefSeq" id="YP_010798892.1">
    <property type="nucleotide sequence ID" value="NC_076532.1"/>
</dbReference>
<reference evidence="2" key="1">
    <citation type="journal article" date="2021" name="Arch. Virol.">
        <title>Mining of the water hyssop (Bacopa monnieri) transcriptome reveals genome sequences of two putative novel rhabdoviruses and a solendovirus.</title>
        <authorList>
            <person name="Sidharthan V.K."/>
            <person name="Baranwal V.K."/>
        </authorList>
    </citation>
    <scope>NUCLEOTIDE SEQUENCE</scope>
    <source>
        <strain evidence="2">India</strain>
    </source>
</reference>
<organism evidence="2 3">
    <name type="scientific">Bacopa monnieri virus 2</name>
    <dbReference type="NCBI Taxonomy" id="2813288"/>
    <lineage>
        <taxon>Viruses</taxon>
        <taxon>Riboviria</taxon>
        <taxon>Orthornavirae</taxon>
        <taxon>Negarnaviricota</taxon>
        <taxon>Haploviricotina</taxon>
        <taxon>Monjiviricetes</taxon>
        <taxon>Mononegavirales</taxon>
        <taxon>Rhabdoviridae</taxon>
        <taxon>Betarhabdovirinae</taxon>
        <taxon>Betanucleorhabdovirus</taxon>
        <taxon>Betanucleorhabdovirus bacopae</taxon>
    </lineage>
</organism>
<evidence type="ECO:0000256" key="1">
    <source>
        <dbReference type="SAM" id="MobiDB-lite"/>
    </source>
</evidence>
<dbReference type="GeneID" id="80537165"/>
<dbReference type="KEGG" id="vg:80537165"/>
<proteinExistence type="predicted"/>
<dbReference type="Proteomes" id="UP000831585">
    <property type="component" value="Segment"/>
</dbReference>
<evidence type="ECO:0000313" key="3">
    <source>
        <dbReference type="Proteomes" id="UP000831585"/>
    </source>
</evidence>
<keyword evidence="3" id="KW-1185">Reference proteome</keyword>